<dbReference type="PROSITE" id="PS51194">
    <property type="entry name" value="HELICASE_CTER"/>
    <property type="match status" value="1"/>
</dbReference>
<dbReference type="InterPro" id="IPR011545">
    <property type="entry name" value="DEAD/DEAH_box_helicase_dom"/>
</dbReference>
<dbReference type="SMART" id="SM00490">
    <property type="entry name" value="HELICc"/>
    <property type="match status" value="1"/>
</dbReference>
<evidence type="ECO:0000313" key="10">
    <source>
        <dbReference type="EMBL" id="MBB6732541.1"/>
    </source>
</evidence>
<dbReference type="GO" id="GO:0005524">
    <property type="term" value="F:ATP binding"/>
    <property type="evidence" value="ECO:0007669"/>
    <property type="project" value="UniProtKB-KW"/>
</dbReference>
<dbReference type="EMBL" id="JACJVO010000020">
    <property type="protein sequence ID" value="MBB6732541.1"/>
    <property type="molecule type" value="Genomic_DNA"/>
</dbReference>
<evidence type="ECO:0000256" key="5">
    <source>
        <dbReference type="PROSITE-ProRule" id="PRU00552"/>
    </source>
</evidence>
<organism evidence="10 11">
    <name type="scientific">Cohnella zeiphila</name>
    <dbReference type="NCBI Taxonomy" id="2761120"/>
    <lineage>
        <taxon>Bacteria</taxon>
        <taxon>Bacillati</taxon>
        <taxon>Bacillota</taxon>
        <taxon>Bacilli</taxon>
        <taxon>Bacillales</taxon>
        <taxon>Paenibacillaceae</taxon>
        <taxon>Cohnella</taxon>
    </lineage>
</organism>
<feature type="domain" description="Helicase ATP-binding" evidence="7">
    <location>
        <begin position="59"/>
        <end position="229"/>
    </location>
</feature>
<evidence type="ECO:0000256" key="3">
    <source>
        <dbReference type="ARBA" id="ARBA00022806"/>
    </source>
</evidence>
<feature type="short sequence motif" description="Q motif" evidence="5">
    <location>
        <begin position="28"/>
        <end position="56"/>
    </location>
</feature>
<dbReference type="Pfam" id="PF00271">
    <property type="entry name" value="Helicase_C"/>
    <property type="match status" value="1"/>
</dbReference>
<evidence type="ECO:0000259" key="9">
    <source>
        <dbReference type="PROSITE" id="PS51195"/>
    </source>
</evidence>
<feature type="region of interest" description="Disordered" evidence="6">
    <location>
        <begin position="1"/>
        <end position="31"/>
    </location>
</feature>
<dbReference type="PANTHER" id="PTHR47963">
    <property type="entry name" value="DEAD-BOX ATP-DEPENDENT RNA HELICASE 47, MITOCHONDRIAL"/>
    <property type="match status" value="1"/>
</dbReference>
<protein>
    <submittedName>
        <fullName evidence="10">DEAD/DEAH box helicase</fullName>
    </submittedName>
</protein>
<dbReference type="SUPFAM" id="SSF52540">
    <property type="entry name" value="P-loop containing nucleoside triphosphate hydrolases"/>
    <property type="match status" value="1"/>
</dbReference>
<dbReference type="Gene3D" id="3.40.50.300">
    <property type="entry name" value="P-loop containing nucleotide triphosphate hydrolases"/>
    <property type="match status" value="2"/>
</dbReference>
<dbReference type="Proteomes" id="UP000564644">
    <property type="component" value="Unassembled WGS sequence"/>
</dbReference>
<feature type="domain" description="Helicase C-terminal" evidence="8">
    <location>
        <begin position="257"/>
        <end position="408"/>
    </location>
</feature>
<dbReference type="InterPro" id="IPR027417">
    <property type="entry name" value="P-loop_NTPase"/>
</dbReference>
<keyword evidence="4" id="KW-0067">ATP-binding</keyword>
<dbReference type="RefSeq" id="WP_185130201.1">
    <property type="nucleotide sequence ID" value="NZ_JACJVO010000020.1"/>
</dbReference>
<evidence type="ECO:0000256" key="1">
    <source>
        <dbReference type="ARBA" id="ARBA00022741"/>
    </source>
</evidence>
<keyword evidence="11" id="KW-1185">Reference proteome</keyword>
<dbReference type="CDD" id="cd18787">
    <property type="entry name" value="SF2_C_DEAD"/>
    <property type="match status" value="1"/>
</dbReference>
<dbReference type="InterPro" id="IPR001650">
    <property type="entry name" value="Helicase_C-like"/>
</dbReference>
<name>A0A7X0SM92_9BACL</name>
<evidence type="ECO:0000313" key="11">
    <source>
        <dbReference type="Proteomes" id="UP000564644"/>
    </source>
</evidence>
<dbReference type="AlphaFoldDB" id="A0A7X0SM92"/>
<reference evidence="10 11" key="1">
    <citation type="submission" date="2020-08" db="EMBL/GenBank/DDBJ databases">
        <title>Cohnella phylogeny.</title>
        <authorList>
            <person name="Dunlap C."/>
        </authorList>
    </citation>
    <scope>NUCLEOTIDE SEQUENCE [LARGE SCALE GENOMIC DNA]</scope>
    <source>
        <strain evidence="10 11">CBP 2801</strain>
    </source>
</reference>
<keyword evidence="1" id="KW-0547">Nucleotide-binding</keyword>
<feature type="compositionally biased region" description="Basic and acidic residues" evidence="6">
    <location>
        <begin position="475"/>
        <end position="492"/>
    </location>
</feature>
<evidence type="ECO:0000259" key="8">
    <source>
        <dbReference type="PROSITE" id="PS51194"/>
    </source>
</evidence>
<dbReference type="GO" id="GO:0016787">
    <property type="term" value="F:hydrolase activity"/>
    <property type="evidence" value="ECO:0007669"/>
    <property type="project" value="UniProtKB-KW"/>
</dbReference>
<dbReference type="PROSITE" id="PS51192">
    <property type="entry name" value="HELICASE_ATP_BIND_1"/>
    <property type="match status" value="1"/>
</dbReference>
<dbReference type="SMART" id="SM00487">
    <property type="entry name" value="DEXDc"/>
    <property type="match status" value="1"/>
</dbReference>
<dbReference type="InterPro" id="IPR044742">
    <property type="entry name" value="DEAD/DEAH_RhlB"/>
</dbReference>
<feature type="compositionally biased region" description="Basic and acidic residues" evidence="6">
    <location>
        <begin position="1"/>
        <end position="23"/>
    </location>
</feature>
<comment type="caution">
    <text evidence="10">The sequence shown here is derived from an EMBL/GenBank/DDBJ whole genome shotgun (WGS) entry which is preliminary data.</text>
</comment>
<feature type="compositionally biased region" description="Low complexity" evidence="6">
    <location>
        <begin position="404"/>
        <end position="428"/>
    </location>
</feature>
<evidence type="ECO:0000259" key="7">
    <source>
        <dbReference type="PROSITE" id="PS51192"/>
    </source>
</evidence>
<dbReference type="InterPro" id="IPR014014">
    <property type="entry name" value="RNA_helicase_DEAD_Q_motif"/>
</dbReference>
<dbReference type="PANTHER" id="PTHR47963:SF3">
    <property type="entry name" value="DEAD-BOX ATP-DEPENDENT RNA HELICASE 47, MITOCHONDRIAL"/>
    <property type="match status" value="1"/>
</dbReference>
<keyword evidence="2" id="KW-0378">Hydrolase</keyword>
<feature type="domain" description="DEAD-box RNA helicase Q" evidence="9">
    <location>
        <begin position="28"/>
        <end position="56"/>
    </location>
</feature>
<evidence type="ECO:0000256" key="2">
    <source>
        <dbReference type="ARBA" id="ARBA00022801"/>
    </source>
</evidence>
<accession>A0A7X0SM92</accession>
<feature type="compositionally biased region" description="Low complexity" evidence="6">
    <location>
        <begin position="453"/>
        <end position="472"/>
    </location>
</feature>
<keyword evidence="3 10" id="KW-0347">Helicase</keyword>
<dbReference type="GO" id="GO:0003723">
    <property type="term" value="F:RNA binding"/>
    <property type="evidence" value="ECO:0007669"/>
    <property type="project" value="TreeGrafter"/>
</dbReference>
<dbReference type="InterPro" id="IPR014001">
    <property type="entry name" value="Helicase_ATP-bd"/>
</dbReference>
<evidence type="ECO:0000256" key="4">
    <source>
        <dbReference type="ARBA" id="ARBA00022840"/>
    </source>
</evidence>
<proteinExistence type="predicted"/>
<dbReference type="PROSITE" id="PS51195">
    <property type="entry name" value="Q_MOTIF"/>
    <property type="match status" value="1"/>
</dbReference>
<feature type="region of interest" description="Disordered" evidence="6">
    <location>
        <begin position="404"/>
        <end position="506"/>
    </location>
</feature>
<gene>
    <name evidence="10" type="ORF">H7C18_16590</name>
</gene>
<dbReference type="Pfam" id="PF00270">
    <property type="entry name" value="DEAD"/>
    <property type="match status" value="1"/>
</dbReference>
<sequence length="506" mass="54532">MTEHRRTEADDGEERTAAERDPEPAGGNGFASLGLDERLLHKLAEAGIASPTAVQADAIPALLAGRDGVLRSATGTGKTLAYVLPLLQRIEPSARETQAVVLAPTQELAMQIVRVAEAYGEPLGIRTVALIGGAALSRQLERMKRRPQLVIGTPGRVREVASLKKLPLHTVRTVVVDETDRVFSLGGKADVEGILRGAAHGRQTVFVSATRSDAMREAEERWLRDPWENEAEAAGSGLSPGIEHWCFVCDRRNKIDLVRRLVRHLKPAGALLFVNDIEKIGELLAKLRYEGFAVEALYGDTPGRERGEVMRKFRQGRVKLLIATDVAARGLDVPGLPLVVQFEPALDADHYVHRAGRTGRMGREGVSITLIEPRERFIAAKLGKQLGIELAEKSLREGQVVDAGQQPAGPAARGTGAAASAPKAQARTAPERKPPVAGRPGTPPERTDRRGAEGSAPARRAASPAAAQPARPAKGKAERKRDTKDKGAPRWLKEKRKQSGASETET</sequence>
<dbReference type="InterPro" id="IPR050547">
    <property type="entry name" value="DEAD_box_RNA_helicases"/>
</dbReference>
<dbReference type="CDD" id="cd00268">
    <property type="entry name" value="DEADc"/>
    <property type="match status" value="1"/>
</dbReference>
<evidence type="ECO:0000256" key="6">
    <source>
        <dbReference type="SAM" id="MobiDB-lite"/>
    </source>
</evidence>
<dbReference type="GO" id="GO:0003724">
    <property type="term" value="F:RNA helicase activity"/>
    <property type="evidence" value="ECO:0007669"/>
    <property type="project" value="InterPro"/>
</dbReference>